<evidence type="ECO:0000256" key="5">
    <source>
        <dbReference type="SAM" id="Phobius"/>
    </source>
</evidence>
<dbReference type="Proteomes" id="UP000693970">
    <property type="component" value="Unassembled WGS sequence"/>
</dbReference>
<keyword evidence="3 5" id="KW-1133">Transmembrane helix</keyword>
<dbReference type="PANTHER" id="PTHR35529:SF2">
    <property type="entry name" value="SPORULATION PROTEIN YTAF-RELATED"/>
    <property type="match status" value="1"/>
</dbReference>
<comment type="caution">
    <text evidence="7">The sequence shown here is derived from an EMBL/GenBank/DDBJ whole genome shotgun (WGS) entry which is preliminary data.</text>
</comment>
<keyword evidence="6" id="KW-0732">Signal</keyword>
<evidence type="ECO:0000313" key="7">
    <source>
        <dbReference type="EMBL" id="KAG7351283.1"/>
    </source>
</evidence>
<dbReference type="AlphaFoldDB" id="A0A9K3PL29"/>
<feature type="transmembrane region" description="Helical" evidence="5">
    <location>
        <begin position="137"/>
        <end position="160"/>
    </location>
</feature>
<evidence type="ECO:0000256" key="4">
    <source>
        <dbReference type="ARBA" id="ARBA00023136"/>
    </source>
</evidence>
<sequence>MNQVVHAPTSFSFSLEAFLLAFASSTDNFMVGMSVGLGQKRLGLDANIIISLCNATGAGAAGHLGGSLQHYLPLYLAPLLAAGAFGTLATQELATFHRNLKSKLDLDDKVHHQHQPPQHLDTSRALQLALPMTLNNLAGGVAGGAVGVTPLQAALFAFLASFMTMFLGYEIGKHIASRVTTTPASRQSTITTSVWKEEILLFLDPSFVSAALFVVLCILSCLEAWDAACK</sequence>
<dbReference type="InterPro" id="IPR003810">
    <property type="entry name" value="Mntp/YtaF"/>
</dbReference>
<proteinExistence type="predicted"/>
<feature type="chain" id="PRO_5039904674" evidence="6">
    <location>
        <begin position="24"/>
        <end position="230"/>
    </location>
</feature>
<dbReference type="PANTHER" id="PTHR35529">
    <property type="entry name" value="MANGANESE EFFLUX PUMP MNTP-RELATED"/>
    <property type="match status" value="1"/>
</dbReference>
<keyword evidence="2 5" id="KW-0812">Transmembrane</keyword>
<evidence type="ECO:0000256" key="6">
    <source>
        <dbReference type="SAM" id="SignalP"/>
    </source>
</evidence>
<keyword evidence="1" id="KW-1003">Cell membrane</keyword>
<name>A0A9K3PL29_9STRA</name>
<accession>A0A9K3PL29</accession>
<feature type="signal peptide" evidence="6">
    <location>
        <begin position="1"/>
        <end position="23"/>
    </location>
</feature>
<protein>
    <submittedName>
        <fullName evidence="7">Manganese efflux pump</fullName>
    </submittedName>
</protein>
<reference evidence="7" key="2">
    <citation type="submission" date="2021-04" db="EMBL/GenBank/DDBJ databases">
        <authorList>
            <person name="Podell S."/>
        </authorList>
    </citation>
    <scope>NUCLEOTIDE SEQUENCE</scope>
    <source>
        <strain evidence="7">Hildebrandi</strain>
    </source>
</reference>
<evidence type="ECO:0000313" key="8">
    <source>
        <dbReference type="Proteomes" id="UP000693970"/>
    </source>
</evidence>
<dbReference type="EMBL" id="JAGRRH010000018">
    <property type="protein sequence ID" value="KAG7351283.1"/>
    <property type="molecule type" value="Genomic_DNA"/>
</dbReference>
<evidence type="ECO:0000256" key="2">
    <source>
        <dbReference type="ARBA" id="ARBA00022692"/>
    </source>
</evidence>
<reference evidence="7" key="1">
    <citation type="journal article" date="2021" name="Sci. Rep.">
        <title>Diploid genomic architecture of Nitzschia inconspicua, an elite biomass production diatom.</title>
        <authorList>
            <person name="Oliver A."/>
            <person name="Podell S."/>
            <person name="Pinowska A."/>
            <person name="Traller J.C."/>
            <person name="Smith S.R."/>
            <person name="McClure R."/>
            <person name="Beliaev A."/>
            <person name="Bohutskyi P."/>
            <person name="Hill E.A."/>
            <person name="Rabines A."/>
            <person name="Zheng H."/>
            <person name="Allen L.Z."/>
            <person name="Kuo A."/>
            <person name="Grigoriev I.V."/>
            <person name="Allen A.E."/>
            <person name="Hazlebeck D."/>
            <person name="Allen E.E."/>
        </authorList>
    </citation>
    <scope>NUCLEOTIDE SEQUENCE</scope>
    <source>
        <strain evidence="7">Hildebrandi</strain>
    </source>
</reference>
<keyword evidence="4 5" id="KW-0472">Membrane</keyword>
<evidence type="ECO:0000256" key="1">
    <source>
        <dbReference type="ARBA" id="ARBA00022475"/>
    </source>
</evidence>
<gene>
    <name evidence="7" type="ORF">IV203_010643</name>
</gene>
<feature type="transmembrane region" description="Helical" evidence="5">
    <location>
        <begin position="207"/>
        <end position="225"/>
    </location>
</feature>
<organism evidence="7 8">
    <name type="scientific">Nitzschia inconspicua</name>
    <dbReference type="NCBI Taxonomy" id="303405"/>
    <lineage>
        <taxon>Eukaryota</taxon>
        <taxon>Sar</taxon>
        <taxon>Stramenopiles</taxon>
        <taxon>Ochrophyta</taxon>
        <taxon>Bacillariophyta</taxon>
        <taxon>Bacillariophyceae</taxon>
        <taxon>Bacillariophycidae</taxon>
        <taxon>Bacillariales</taxon>
        <taxon>Bacillariaceae</taxon>
        <taxon>Nitzschia</taxon>
    </lineage>
</organism>
<keyword evidence="8" id="KW-1185">Reference proteome</keyword>
<evidence type="ECO:0000256" key="3">
    <source>
        <dbReference type="ARBA" id="ARBA00022989"/>
    </source>
</evidence>
<feature type="transmembrane region" description="Helical" evidence="5">
    <location>
        <begin position="74"/>
        <end position="94"/>
    </location>
</feature>